<name>E6PV36_9ZZZZ</name>
<protein>
    <submittedName>
        <fullName evidence="1">Uncharacterized protein</fullName>
    </submittedName>
</protein>
<gene>
    <name evidence="1" type="ORF">CARN2_0003</name>
</gene>
<proteinExistence type="predicted"/>
<organism evidence="1">
    <name type="scientific">mine drainage metagenome</name>
    <dbReference type="NCBI Taxonomy" id="410659"/>
    <lineage>
        <taxon>unclassified sequences</taxon>
        <taxon>metagenomes</taxon>
        <taxon>ecological metagenomes</taxon>
    </lineage>
</organism>
<accession>E6PV36</accession>
<evidence type="ECO:0000313" key="1">
    <source>
        <dbReference type="EMBL" id="CBH98793.1"/>
    </source>
</evidence>
<reference evidence="1" key="1">
    <citation type="submission" date="2009-10" db="EMBL/GenBank/DDBJ databases">
        <title>Diversity of trophic interactions inside an arsenic-rich microbial ecosystem.</title>
        <authorList>
            <person name="Bertin P.N."/>
            <person name="Heinrich-Salmeron A."/>
            <person name="Pelletier E."/>
            <person name="Goulhen-Chollet F."/>
            <person name="Arsene-Ploetze F."/>
            <person name="Gallien S."/>
            <person name="Calteau A."/>
            <person name="Vallenet D."/>
            <person name="Casiot C."/>
            <person name="Chane-Woon-Ming B."/>
            <person name="Giloteaux L."/>
            <person name="Barakat M."/>
            <person name="Bonnefoy V."/>
            <person name="Bruneel O."/>
            <person name="Chandler M."/>
            <person name="Cleiss J."/>
            <person name="Duran R."/>
            <person name="Elbaz-Poulichet F."/>
            <person name="Fonknechten N."/>
            <person name="Lauga B."/>
            <person name="Mornico D."/>
            <person name="Ortet P."/>
            <person name="Schaeffer C."/>
            <person name="Siguier P."/>
            <person name="Alexander Thil Smith A."/>
            <person name="Van Dorsselaer A."/>
            <person name="Weissenbach J."/>
            <person name="Medigue C."/>
            <person name="Le Paslier D."/>
        </authorList>
    </citation>
    <scope>NUCLEOTIDE SEQUENCE</scope>
</reference>
<dbReference type="EMBL" id="CABM01000062">
    <property type="protein sequence ID" value="CBH98793.1"/>
    <property type="molecule type" value="Genomic_DNA"/>
</dbReference>
<sequence>MLKSHVFHKIHMALAIDFVRACEDKDRMHPDQGMHPDQASRHRDHARIARIIPDQPHRVSS</sequence>
<dbReference type="AlphaFoldDB" id="E6PV36"/>
<comment type="caution">
    <text evidence="1">The sequence shown here is derived from an EMBL/GenBank/DDBJ whole genome shotgun (WGS) entry which is preliminary data.</text>
</comment>